<dbReference type="InterPro" id="IPR029063">
    <property type="entry name" value="SAM-dependent_MTases_sf"/>
</dbReference>
<dbReference type="GO" id="GO:0008168">
    <property type="term" value="F:methyltransferase activity"/>
    <property type="evidence" value="ECO:0007669"/>
    <property type="project" value="UniProtKB-KW"/>
</dbReference>
<dbReference type="GO" id="GO:0032259">
    <property type="term" value="P:methylation"/>
    <property type="evidence" value="ECO:0007669"/>
    <property type="project" value="UniProtKB-KW"/>
</dbReference>
<dbReference type="EMBL" id="MT143243">
    <property type="protein sequence ID" value="QJA94572.1"/>
    <property type="molecule type" value="Genomic_DNA"/>
</dbReference>
<sequence>MEFQAALEKNFKFKYRPDRRNLPIVTILRRSRRHGEVAGVIGLAEMMRDMEFQVGVEIGTYLGDSASIWCKTNPNLNLTCVDPYAPYTGRRSTSTQESIYQAACEALKPYRATIMRVASMEAVPTFADDSLDFVFIDGDHLFDPCMMDLICWVPKVRKGGMVLLHDYTVMQGPGVIKAVDAYTHCHSISPWYATMDYTPTVFWEQI</sequence>
<organism evidence="1">
    <name type="scientific">viral metagenome</name>
    <dbReference type="NCBI Taxonomy" id="1070528"/>
    <lineage>
        <taxon>unclassified sequences</taxon>
        <taxon>metagenomes</taxon>
        <taxon>organismal metagenomes</taxon>
    </lineage>
</organism>
<gene>
    <name evidence="1" type="ORF">MM415A03301_0007</name>
    <name evidence="2" type="ORF">MM415B03821_0005</name>
</gene>
<accession>A0A6M3JPR9</accession>
<dbReference type="AlphaFoldDB" id="A0A6M3JPR9"/>
<reference evidence="1" key="1">
    <citation type="submission" date="2020-03" db="EMBL/GenBank/DDBJ databases">
        <title>The deep terrestrial virosphere.</title>
        <authorList>
            <person name="Holmfeldt K."/>
            <person name="Nilsson E."/>
            <person name="Simone D."/>
            <person name="Lopez-Fernandez M."/>
            <person name="Wu X."/>
            <person name="de Brujin I."/>
            <person name="Lundin D."/>
            <person name="Andersson A."/>
            <person name="Bertilsson S."/>
            <person name="Dopson M."/>
        </authorList>
    </citation>
    <scope>NUCLEOTIDE SEQUENCE</scope>
    <source>
        <strain evidence="1">MM415A03301</strain>
        <strain evidence="2">MM415B03821</strain>
    </source>
</reference>
<dbReference type="Pfam" id="PF13578">
    <property type="entry name" value="Methyltransf_24"/>
    <property type="match status" value="1"/>
</dbReference>
<keyword evidence="1" id="KW-0489">Methyltransferase</keyword>
<protein>
    <submittedName>
        <fullName evidence="1">Putative methyltransferase</fullName>
    </submittedName>
</protein>
<evidence type="ECO:0000313" key="2">
    <source>
        <dbReference type="EMBL" id="QJA94572.1"/>
    </source>
</evidence>
<evidence type="ECO:0000313" key="1">
    <source>
        <dbReference type="EMBL" id="QJA71258.1"/>
    </source>
</evidence>
<name>A0A6M3JPR9_9ZZZZ</name>
<dbReference type="SUPFAM" id="SSF53335">
    <property type="entry name" value="S-adenosyl-L-methionine-dependent methyltransferases"/>
    <property type="match status" value="1"/>
</dbReference>
<dbReference type="EMBL" id="MT141859">
    <property type="protein sequence ID" value="QJA71258.1"/>
    <property type="molecule type" value="Genomic_DNA"/>
</dbReference>
<keyword evidence="1" id="KW-0808">Transferase</keyword>
<proteinExistence type="predicted"/>
<dbReference type="Gene3D" id="3.40.50.150">
    <property type="entry name" value="Vaccinia Virus protein VP39"/>
    <property type="match status" value="1"/>
</dbReference>